<gene>
    <name evidence="2" type="ORF">OVN521_LOCUS24994</name>
</gene>
<keyword evidence="3" id="KW-1185">Reference proteome</keyword>
<dbReference type="InterPro" id="IPR011600">
    <property type="entry name" value="Pept_C14_caspase"/>
</dbReference>
<dbReference type="InterPro" id="IPR001309">
    <property type="entry name" value="Pept_C14_p20"/>
</dbReference>
<dbReference type="InterPro" id="IPR029030">
    <property type="entry name" value="Caspase-like_dom_sf"/>
</dbReference>
<dbReference type="Gene3D" id="3.40.50.1460">
    <property type="match status" value="1"/>
</dbReference>
<dbReference type="EMBL" id="CAJOBG010006097">
    <property type="protein sequence ID" value="CAF4176067.1"/>
    <property type="molecule type" value="Genomic_DNA"/>
</dbReference>
<accession>A0A819ZQK3</accession>
<name>A0A819ZQK3_9BILA</name>
<feature type="domain" description="Caspase family p20" evidence="1">
    <location>
        <begin position="13"/>
        <end position="90"/>
    </location>
</feature>
<dbReference type="GO" id="GO:0006508">
    <property type="term" value="P:proteolysis"/>
    <property type="evidence" value="ECO:0007669"/>
    <property type="project" value="InterPro"/>
</dbReference>
<dbReference type="PANTHER" id="PTHR22576:SF37">
    <property type="entry name" value="MUCOSA-ASSOCIATED LYMPHOID TISSUE LYMPHOMA TRANSLOCATION PROTEIN 1"/>
    <property type="match status" value="1"/>
</dbReference>
<dbReference type="GO" id="GO:0004197">
    <property type="term" value="F:cysteine-type endopeptidase activity"/>
    <property type="evidence" value="ECO:0007669"/>
    <property type="project" value="InterPro"/>
</dbReference>
<evidence type="ECO:0000259" key="1">
    <source>
        <dbReference type="PROSITE" id="PS50208"/>
    </source>
</evidence>
<dbReference type="Pfam" id="PF00656">
    <property type="entry name" value="Peptidase_C14"/>
    <property type="match status" value="1"/>
</dbReference>
<dbReference type="PANTHER" id="PTHR22576">
    <property type="entry name" value="MUCOSA ASSOCIATED LYMPHOID TISSUE LYMPHOMA TRANSLOCATION PROTEIN 1/PARACASPASE"/>
    <property type="match status" value="1"/>
</dbReference>
<protein>
    <recommendedName>
        <fullName evidence="1">Caspase family p20 domain-containing protein</fullName>
    </recommendedName>
</protein>
<dbReference type="AlphaFoldDB" id="A0A819ZQK3"/>
<organism evidence="2 3">
    <name type="scientific">Rotaria magnacalcarata</name>
    <dbReference type="NCBI Taxonomy" id="392030"/>
    <lineage>
        <taxon>Eukaryota</taxon>
        <taxon>Metazoa</taxon>
        <taxon>Spiralia</taxon>
        <taxon>Gnathifera</taxon>
        <taxon>Rotifera</taxon>
        <taxon>Eurotatoria</taxon>
        <taxon>Bdelloidea</taxon>
        <taxon>Philodinida</taxon>
        <taxon>Philodinidae</taxon>
        <taxon>Rotaria</taxon>
    </lineage>
</organism>
<dbReference type="Proteomes" id="UP000663866">
    <property type="component" value="Unassembled WGS sequence"/>
</dbReference>
<evidence type="ECO:0000313" key="2">
    <source>
        <dbReference type="EMBL" id="CAF4176067.1"/>
    </source>
</evidence>
<evidence type="ECO:0000313" key="3">
    <source>
        <dbReference type="Proteomes" id="UP000663866"/>
    </source>
</evidence>
<reference evidence="2" key="1">
    <citation type="submission" date="2021-02" db="EMBL/GenBank/DDBJ databases">
        <authorList>
            <person name="Nowell W R."/>
        </authorList>
    </citation>
    <scope>NUCLEOTIDE SEQUENCE</scope>
</reference>
<proteinExistence type="predicted"/>
<comment type="caution">
    <text evidence="2">The sequence shown here is derived from an EMBL/GenBank/DDBJ whole genome shotgun (WGS) entry which is preliminary data.</text>
</comment>
<sequence>MTTPVSATPTKAKRKLALVIGIGKYQHIGSLSNPENDADDMTSELKSIGFTVTKALHLTRDKMDSVLEEFKKSIQQSDMVLFYFAGHGVQWKDQNYLLATDIPNVSGIDLNEKAINAQRFLNDLCDQKPFVTIFLLDCCRTSYHTTFQIDVQNEKTEESKLADFKEMHGAGALIAFACAPGIPAIDIPAGQVPRNGLFTKYLLRHIKTPNEDIRMILSVMREIFEGVWSSLKQASKTAQLMINSIVNVKNDRIIEAFESLRVSIDKYEKILLHRIDEINTNRKKLMENYEDDVMCEKQKLVKSEKEFDDNLLNNNYEVILKLKKSWIDIIKKIAQDVEKLKPPTTIEYNIEGIDQLSTAMDRILNSVWIVQKKEFYALSVSSTDSLFSTYFLFLNEFEPKIQQSS</sequence>
<dbReference type="SUPFAM" id="SSF52129">
    <property type="entry name" value="Caspase-like"/>
    <property type="match status" value="1"/>
</dbReference>
<dbReference type="PROSITE" id="PS50208">
    <property type="entry name" value="CASPASE_P20"/>
    <property type="match status" value="1"/>
</dbReference>
<dbReference type="InterPro" id="IPR052039">
    <property type="entry name" value="Caspase-related_regulators"/>
</dbReference>